<dbReference type="AlphaFoldDB" id="A0A380TPX7"/>
<accession>A0A380TPX7</accession>
<dbReference type="InterPro" id="IPR024930">
    <property type="entry name" value="Skp_dom_sf"/>
</dbReference>
<evidence type="ECO:0000256" key="1">
    <source>
        <dbReference type="ARBA" id="ARBA00022729"/>
    </source>
</evidence>
<dbReference type="Gene3D" id="3.30.910.20">
    <property type="entry name" value="Skp domain"/>
    <property type="match status" value="1"/>
</dbReference>
<dbReference type="SMART" id="SM00935">
    <property type="entry name" value="OmpH"/>
    <property type="match status" value="1"/>
</dbReference>
<proteinExistence type="inferred from homology"/>
<name>A0A380TPX7_9PAST</name>
<dbReference type="GO" id="GO:0005829">
    <property type="term" value="C:cytosol"/>
    <property type="evidence" value="ECO:0007669"/>
    <property type="project" value="TreeGrafter"/>
</dbReference>
<feature type="signal peptide" evidence="3">
    <location>
        <begin position="1"/>
        <end position="23"/>
    </location>
</feature>
<dbReference type="OrthoDB" id="5689656at2"/>
<dbReference type="EMBL" id="UFRQ01000003">
    <property type="protein sequence ID" value="SUT89433.1"/>
    <property type="molecule type" value="Genomic_DNA"/>
</dbReference>
<gene>
    <name evidence="4" type="ORF">NCTC10801_00940</name>
</gene>
<dbReference type="Proteomes" id="UP000254649">
    <property type="component" value="Unassembled WGS sequence"/>
</dbReference>
<reference evidence="4 5" key="1">
    <citation type="submission" date="2018-06" db="EMBL/GenBank/DDBJ databases">
        <authorList>
            <consortium name="Pathogen Informatics"/>
            <person name="Doyle S."/>
        </authorList>
    </citation>
    <scope>NUCLEOTIDE SEQUENCE [LARGE SCALE GENOMIC DNA]</scope>
    <source>
        <strain evidence="4 5">NCTC10801</strain>
    </source>
</reference>
<evidence type="ECO:0000313" key="5">
    <source>
        <dbReference type="Proteomes" id="UP000254649"/>
    </source>
</evidence>
<comment type="similarity">
    <text evidence="2">Belongs to the skp family.</text>
</comment>
<dbReference type="Pfam" id="PF03938">
    <property type="entry name" value="OmpH"/>
    <property type="match status" value="1"/>
</dbReference>
<keyword evidence="1 3" id="KW-0732">Signal</keyword>
<evidence type="ECO:0000256" key="2">
    <source>
        <dbReference type="PIRNR" id="PIRNR002094"/>
    </source>
</evidence>
<sequence length="181" mass="19822">MKNIAKATALSLALAFASASAMAEENIAFVNAAVVFQNHPEREAIGKTLEKQFKADADKLAASKKTIDGKIASLKKEAKDLRSADIKKREDEINKLMRTHDENARKFQQNAAKAEREETAKLLESIQDVTNKMAKEKGYTYVLDANSVVYAAEGKDITEDVLKAVGGKLPEAPKAEEKKAQ</sequence>
<keyword evidence="5" id="KW-1185">Reference proteome</keyword>
<evidence type="ECO:0000256" key="3">
    <source>
        <dbReference type="SAM" id="SignalP"/>
    </source>
</evidence>
<feature type="chain" id="PRO_5016887987" evidence="3">
    <location>
        <begin position="24"/>
        <end position="181"/>
    </location>
</feature>
<dbReference type="InterPro" id="IPR005632">
    <property type="entry name" value="Chaperone_Skp"/>
</dbReference>
<dbReference type="PANTHER" id="PTHR35089">
    <property type="entry name" value="CHAPERONE PROTEIN SKP"/>
    <property type="match status" value="1"/>
</dbReference>
<dbReference type="SUPFAM" id="SSF111384">
    <property type="entry name" value="OmpH-like"/>
    <property type="match status" value="1"/>
</dbReference>
<organism evidence="4 5">
    <name type="scientific">[Actinobacillus] rossii</name>
    <dbReference type="NCBI Taxonomy" id="123820"/>
    <lineage>
        <taxon>Bacteria</taxon>
        <taxon>Pseudomonadati</taxon>
        <taxon>Pseudomonadota</taxon>
        <taxon>Gammaproteobacteria</taxon>
        <taxon>Pasteurellales</taxon>
        <taxon>Pasteurellaceae</taxon>
    </lineage>
</organism>
<dbReference type="PIRSF" id="PIRSF002094">
    <property type="entry name" value="OMP26_Skp"/>
    <property type="match status" value="1"/>
</dbReference>
<dbReference type="GO" id="GO:0051082">
    <property type="term" value="F:unfolded protein binding"/>
    <property type="evidence" value="ECO:0007669"/>
    <property type="project" value="InterPro"/>
</dbReference>
<dbReference type="GO" id="GO:0050821">
    <property type="term" value="P:protein stabilization"/>
    <property type="evidence" value="ECO:0007669"/>
    <property type="project" value="TreeGrafter"/>
</dbReference>
<evidence type="ECO:0000313" key="4">
    <source>
        <dbReference type="EMBL" id="SUT89433.1"/>
    </source>
</evidence>
<protein>
    <submittedName>
        <fullName evidence="4">Outer membrane chaperone Skp</fullName>
    </submittedName>
</protein>
<dbReference type="PANTHER" id="PTHR35089:SF1">
    <property type="entry name" value="CHAPERONE PROTEIN SKP"/>
    <property type="match status" value="1"/>
</dbReference>